<evidence type="ECO:0000256" key="1">
    <source>
        <dbReference type="SAM" id="MobiDB-lite"/>
    </source>
</evidence>
<accession>A0A1G4BF68</accession>
<evidence type="ECO:0000313" key="3">
    <source>
        <dbReference type="Proteomes" id="UP000176998"/>
    </source>
</evidence>
<comment type="caution">
    <text evidence="2">The sequence shown here is derived from an EMBL/GenBank/DDBJ whole genome shotgun (WGS) entry which is preliminary data.</text>
</comment>
<name>A0A1G4BF68_9PEZI</name>
<sequence>PEKNCLSELAARALRLTVQSKTILQRATRTVARSALRLHGGETCQGRLCGDQEQSRTQQSSHVQRVSRGNVKASGFSPGVFLAAHIVVRSGQAAVARRCCRSPRNEVLPAYPR</sequence>
<evidence type="ECO:0000313" key="2">
    <source>
        <dbReference type="EMBL" id="OHF00021.1"/>
    </source>
</evidence>
<dbReference type="AlphaFoldDB" id="A0A1G4BF68"/>
<reference evidence="2 3" key="1">
    <citation type="submission" date="2016-09" db="EMBL/GenBank/DDBJ databases">
        <authorList>
            <person name="Capua I."/>
            <person name="De Benedictis P."/>
            <person name="Joannis T."/>
            <person name="Lombin L.H."/>
            <person name="Cattoli G."/>
        </authorList>
    </citation>
    <scope>NUCLEOTIDE SEQUENCE [LARGE SCALE GENOMIC DNA]</scope>
    <source>
        <strain evidence="2 3">IMI 309357</strain>
    </source>
</reference>
<feature type="region of interest" description="Disordered" evidence="1">
    <location>
        <begin position="49"/>
        <end position="69"/>
    </location>
</feature>
<dbReference type="Proteomes" id="UP000176998">
    <property type="component" value="Unassembled WGS sequence"/>
</dbReference>
<proteinExistence type="predicted"/>
<keyword evidence="3" id="KW-1185">Reference proteome</keyword>
<protein>
    <submittedName>
        <fullName evidence="2">Uncharacterized protein</fullName>
    </submittedName>
</protein>
<dbReference type="RefSeq" id="XP_022477165.1">
    <property type="nucleotide sequence ID" value="XM_022616314.1"/>
</dbReference>
<feature type="compositionally biased region" description="Polar residues" evidence="1">
    <location>
        <begin position="55"/>
        <end position="64"/>
    </location>
</feature>
<gene>
    <name evidence="2" type="ORF">CORC01_04667</name>
</gene>
<organism evidence="2 3">
    <name type="scientific">Colletotrichum orchidophilum</name>
    <dbReference type="NCBI Taxonomy" id="1209926"/>
    <lineage>
        <taxon>Eukaryota</taxon>
        <taxon>Fungi</taxon>
        <taxon>Dikarya</taxon>
        <taxon>Ascomycota</taxon>
        <taxon>Pezizomycotina</taxon>
        <taxon>Sordariomycetes</taxon>
        <taxon>Hypocreomycetidae</taxon>
        <taxon>Glomerellales</taxon>
        <taxon>Glomerellaceae</taxon>
        <taxon>Colletotrichum</taxon>
    </lineage>
</organism>
<feature type="non-terminal residue" evidence="2">
    <location>
        <position position="1"/>
    </location>
</feature>
<dbReference type="GeneID" id="34557824"/>
<dbReference type="EMBL" id="MJBS01000031">
    <property type="protein sequence ID" value="OHF00021.1"/>
    <property type="molecule type" value="Genomic_DNA"/>
</dbReference>